<feature type="region of interest" description="Disordered" evidence="2">
    <location>
        <begin position="1"/>
        <end position="117"/>
    </location>
</feature>
<organism evidence="3 4">
    <name type="scientific">Candidatus Kuenenbacteria bacterium RBG_16_41_7</name>
    <dbReference type="NCBI Taxonomy" id="1798560"/>
    <lineage>
        <taxon>Bacteria</taxon>
        <taxon>Candidatus Kueneniibacteriota</taxon>
    </lineage>
</organism>
<keyword evidence="1" id="KW-0175">Coiled coil</keyword>
<dbReference type="AlphaFoldDB" id="A0A1F6GD39"/>
<dbReference type="Proteomes" id="UP000178149">
    <property type="component" value="Unassembled WGS sequence"/>
</dbReference>
<evidence type="ECO:0000256" key="1">
    <source>
        <dbReference type="SAM" id="Coils"/>
    </source>
</evidence>
<evidence type="ECO:0000313" key="3">
    <source>
        <dbReference type="EMBL" id="OGG96015.1"/>
    </source>
</evidence>
<feature type="coiled-coil region" evidence="1">
    <location>
        <begin position="293"/>
        <end position="320"/>
    </location>
</feature>
<gene>
    <name evidence="3" type="ORF">A2V95_03205</name>
</gene>
<dbReference type="EMBL" id="MFMV01000003">
    <property type="protein sequence ID" value="OGG96015.1"/>
    <property type="molecule type" value="Genomic_DNA"/>
</dbReference>
<protein>
    <submittedName>
        <fullName evidence="3">Uncharacterized protein</fullName>
    </submittedName>
</protein>
<sequence length="433" mass="47387">MCQYIDPGAIFAPGDDGSRPEQVPPASGIAPMPGDTLTQQPTGCAAGTDCSGQTSGQPGYSQPGQPSSGGTLGQPGEYRQPMPGAAGQMGQDSNPGQMDDQGRMGPSEEEQKKMDEQRFTQMKKGFTRFIKEVARIKNQVNIYKKKGVIIPEDLTNAIGIMAETVDTIKSAITPDEIEEVMDGFQDSMMTVQEWMPKLPILVEIPRMVKQADKEIARAEKTYKTDEKKVKSSKMDLADYLSQFRLAIDTQKAILEEAKGLAKSDPEEALDKIRGDFFGTLDNMWEGEKIIQMALNLKKGISQMNLELNQAEKSLRSLKKRKLETGELQVLLTEAKNQFAQIKKMASARPLDVEAIIEAIDDLVDKKQEFADKVEELTGTSEYMPQASSSLSQPFQLNMPAGYIVEGVSGGGGSSTQTCDLNGVEMPGKCEDYK</sequence>
<reference evidence="3 4" key="1">
    <citation type="journal article" date="2016" name="Nat. Commun.">
        <title>Thousands of microbial genomes shed light on interconnected biogeochemical processes in an aquifer system.</title>
        <authorList>
            <person name="Anantharaman K."/>
            <person name="Brown C.T."/>
            <person name="Hug L.A."/>
            <person name="Sharon I."/>
            <person name="Castelle C.J."/>
            <person name="Probst A.J."/>
            <person name="Thomas B.C."/>
            <person name="Singh A."/>
            <person name="Wilkins M.J."/>
            <person name="Karaoz U."/>
            <person name="Brodie E.L."/>
            <person name="Williams K.H."/>
            <person name="Hubbard S.S."/>
            <person name="Banfield J.F."/>
        </authorList>
    </citation>
    <scope>NUCLEOTIDE SEQUENCE [LARGE SCALE GENOMIC DNA]</scope>
</reference>
<proteinExistence type="predicted"/>
<accession>A0A1F6GD39</accession>
<evidence type="ECO:0000256" key="2">
    <source>
        <dbReference type="SAM" id="MobiDB-lite"/>
    </source>
</evidence>
<evidence type="ECO:0000313" key="4">
    <source>
        <dbReference type="Proteomes" id="UP000178149"/>
    </source>
</evidence>
<feature type="compositionally biased region" description="Low complexity" evidence="2">
    <location>
        <begin position="51"/>
        <end position="69"/>
    </location>
</feature>
<name>A0A1F6GD39_9BACT</name>
<comment type="caution">
    <text evidence="3">The sequence shown here is derived from an EMBL/GenBank/DDBJ whole genome shotgun (WGS) entry which is preliminary data.</text>
</comment>